<dbReference type="GO" id="GO:0031048">
    <property type="term" value="P:regulatory ncRNA-mediated heterochromatin formation"/>
    <property type="evidence" value="ECO:0007669"/>
    <property type="project" value="TreeGrafter"/>
</dbReference>
<keyword evidence="6" id="KW-1185">Reference proteome</keyword>
<dbReference type="PANTHER" id="PTHR13471">
    <property type="entry name" value="TETRATRICOPEPTIDE-LIKE HELICAL"/>
    <property type="match status" value="1"/>
</dbReference>
<organism evidence="5 6">
    <name type="scientific">Phlebiopsis gigantea (strain 11061_1 CR5-6)</name>
    <name type="common">White-rot fungus</name>
    <name type="synonym">Peniophora gigantea</name>
    <dbReference type="NCBI Taxonomy" id="745531"/>
    <lineage>
        <taxon>Eukaryota</taxon>
        <taxon>Fungi</taxon>
        <taxon>Dikarya</taxon>
        <taxon>Basidiomycota</taxon>
        <taxon>Agaricomycotina</taxon>
        <taxon>Agaricomycetes</taxon>
        <taxon>Polyporales</taxon>
        <taxon>Phanerochaetaceae</taxon>
        <taxon>Phlebiopsis</taxon>
    </lineage>
</organism>
<feature type="compositionally biased region" description="Acidic residues" evidence="4">
    <location>
        <begin position="228"/>
        <end position="241"/>
    </location>
</feature>
<dbReference type="STRING" id="745531.A0A0C3PWR5"/>
<evidence type="ECO:0008006" key="7">
    <source>
        <dbReference type="Google" id="ProtNLM"/>
    </source>
</evidence>
<evidence type="ECO:0000256" key="1">
    <source>
        <dbReference type="ARBA" id="ARBA00004123"/>
    </source>
</evidence>
<sequence length="1062" mass="119760">MTTPPSFSSFPPTFGSFPDIEAGPSKPKPSLTEEHKTKSRKGHKDKHDRDRRKEGVEYDDHRRKKDSKKYRKDKDVFPEGKDTRRADFSVESTAELASRSFYSDRKGDVMNVTYGGLHTGDVPRYNMVSKGRRVLGLGDTYIVVHRSHRGVEIDVGRRKHRLTDPKSRRLLLATPRRRLVACPEKAYKYEEIDGFLPLPNKKSSKKDIEEYRDIATAHSPDSDSSDSSGEEDASSSDEDSDSLPLDARQATLKDLEERLASDPTSIPTWLDLLTSTLSTIPLQSKNAPKARAEISLSILSRAVAADSDNKNSTTLRLRILSIGEELWSSDKLYEQWEDALKTSISELWTQWLDWRIRASRNGIEGLIADTQRVYHALGSDEVSKLRVLWRVAVAFQDAGYVERAMALLQAQAELTFKRPEALDRATFGDVLNRLESFWESEVPRVGEPNATGWAAWEANGCPDAVPIPSRAASRSTVIEDPYVRWAAEELQVDYSSRMPLRSFDDEAANDPHSTILFSDIRPVLVNLTHVGSRQAFRLMWISFLGLHIPGFSATLSSESDCPSDDRWSAAHLTTSHLLDKLFPEESASNRITADSHSGVLVGRERLYTHAFGPIKQWSFDVLGGVDAVAGGRCRLWSSEDVRAVDASHIREVFQQCRLSDRDAEWDSLRIAFEGAVDPKRASKVSKGLVSKAQDSLYHWRAHAYLERLRGRLDDARKVYRTVLSATNVDAPALGLLWWDWAEMEWLAGASDAALQVALRSTGTSGSGSVVILRSKRELDGIHQGISDERWKEREAWINLRALLELLTSPPSTAIGIFDSASSKLSPGTEMHESLTVMSLSMLYAFGTHLRNPLPPGIMRERAEYAIRLYPNNTIILAFFLEAEQGRGVWGQVKHVLGDKDPGEKDVLQTIAEIWAIGWERRSWKAEEERIRSRLSMAIQNDRTRGSSVLWRVYLDFEIRTGHLKQAKLLLFRAIKECPMVKTLYLSAFGELRALFTPRELNELGDTMAERGIRMRRALDEAVEGWVDPTSSRLPRPVPEGDIDGGEEELEHDARELRRLMPY</sequence>
<feature type="region of interest" description="Disordered" evidence="4">
    <location>
        <begin position="215"/>
        <end position="245"/>
    </location>
</feature>
<comment type="similarity">
    <text evidence="2">Belongs to the NRDE2 family.</text>
</comment>
<gene>
    <name evidence="5" type="ORF">PHLGIDRAFT_97829</name>
</gene>
<feature type="compositionally biased region" description="Low complexity" evidence="4">
    <location>
        <begin position="1"/>
        <end position="18"/>
    </location>
</feature>
<dbReference type="GO" id="GO:1902369">
    <property type="term" value="P:negative regulation of RNA catabolic process"/>
    <property type="evidence" value="ECO:0007669"/>
    <property type="project" value="TreeGrafter"/>
</dbReference>
<evidence type="ECO:0000313" key="6">
    <source>
        <dbReference type="Proteomes" id="UP000053257"/>
    </source>
</evidence>
<accession>A0A0C3PWR5</accession>
<evidence type="ECO:0000256" key="2">
    <source>
        <dbReference type="ARBA" id="ARBA00009265"/>
    </source>
</evidence>
<keyword evidence="3" id="KW-0539">Nucleus</keyword>
<feature type="compositionally biased region" description="Basic residues" evidence="4">
    <location>
        <begin position="62"/>
        <end position="71"/>
    </location>
</feature>
<dbReference type="AlphaFoldDB" id="A0A0C3PWR5"/>
<dbReference type="InterPro" id="IPR013633">
    <property type="entry name" value="NRDE-2"/>
</dbReference>
<feature type="compositionally biased region" description="Basic and acidic residues" evidence="4">
    <location>
        <begin position="45"/>
        <end position="61"/>
    </location>
</feature>
<evidence type="ECO:0000313" key="5">
    <source>
        <dbReference type="EMBL" id="KIP12478.1"/>
    </source>
</evidence>
<dbReference type="EMBL" id="KN840439">
    <property type="protein sequence ID" value="KIP12478.1"/>
    <property type="molecule type" value="Genomic_DNA"/>
</dbReference>
<dbReference type="GO" id="GO:0071013">
    <property type="term" value="C:catalytic step 2 spliceosome"/>
    <property type="evidence" value="ECO:0007669"/>
    <property type="project" value="TreeGrafter"/>
</dbReference>
<dbReference type="Pfam" id="PF08424">
    <property type="entry name" value="NRDE-2"/>
    <property type="match status" value="1"/>
</dbReference>
<protein>
    <recommendedName>
        <fullName evidence="7">DUF1740-domain-containing protein</fullName>
    </recommendedName>
</protein>
<proteinExistence type="inferred from homology"/>
<evidence type="ECO:0000256" key="4">
    <source>
        <dbReference type="SAM" id="MobiDB-lite"/>
    </source>
</evidence>
<comment type="subcellular location">
    <subcellularLocation>
        <location evidence="1">Nucleus</location>
    </subcellularLocation>
</comment>
<dbReference type="OrthoDB" id="297219at2759"/>
<name>A0A0C3PWR5_PHLG1</name>
<reference evidence="5 6" key="1">
    <citation type="journal article" date="2014" name="PLoS Genet.">
        <title>Analysis of the Phlebiopsis gigantea genome, transcriptome and secretome provides insight into its pioneer colonization strategies of wood.</title>
        <authorList>
            <person name="Hori C."/>
            <person name="Ishida T."/>
            <person name="Igarashi K."/>
            <person name="Samejima M."/>
            <person name="Suzuki H."/>
            <person name="Master E."/>
            <person name="Ferreira P."/>
            <person name="Ruiz-Duenas F.J."/>
            <person name="Held B."/>
            <person name="Canessa P."/>
            <person name="Larrondo L.F."/>
            <person name="Schmoll M."/>
            <person name="Druzhinina I.S."/>
            <person name="Kubicek C.P."/>
            <person name="Gaskell J.A."/>
            <person name="Kersten P."/>
            <person name="St John F."/>
            <person name="Glasner J."/>
            <person name="Sabat G."/>
            <person name="Splinter BonDurant S."/>
            <person name="Syed K."/>
            <person name="Yadav J."/>
            <person name="Mgbeahuruike A.C."/>
            <person name="Kovalchuk A."/>
            <person name="Asiegbu F.O."/>
            <person name="Lackner G."/>
            <person name="Hoffmeister D."/>
            <person name="Rencoret J."/>
            <person name="Gutierrez A."/>
            <person name="Sun H."/>
            <person name="Lindquist E."/>
            <person name="Barry K."/>
            <person name="Riley R."/>
            <person name="Grigoriev I.V."/>
            <person name="Henrissat B."/>
            <person name="Kues U."/>
            <person name="Berka R.M."/>
            <person name="Martinez A.T."/>
            <person name="Covert S.F."/>
            <person name="Blanchette R.A."/>
            <person name="Cullen D."/>
        </authorList>
    </citation>
    <scope>NUCLEOTIDE SEQUENCE [LARGE SCALE GENOMIC DNA]</scope>
    <source>
        <strain evidence="5 6">11061_1 CR5-6</strain>
    </source>
</reference>
<dbReference type="SUPFAM" id="SSF48452">
    <property type="entry name" value="TPR-like"/>
    <property type="match status" value="1"/>
</dbReference>
<feature type="region of interest" description="Disordered" evidence="4">
    <location>
        <begin position="1"/>
        <end position="80"/>
    </location>
</feature>
<dbReference type="InterPro" id="IPR011990">
    <property type="entry name" value="TPR-like_helical_dom_sf"/>
</dbReference>
<dbReference type="Proteomes" id="UP000053257">
    <property type="component" value="Unassembled WGS sequence"/>
</dbReference>
<dbReference type="PANTHER" id="PTHR13471:SF0">
    <property type="entry name" value="NUCLEAR EXOSOME REGULATOR NRDE2"/>
    <property type="match status" value="1"/>
</dbReference>
<dbReference type="Gene3D" id="1.25.40.10">
    <property type="entry name" value="Tetratricopeptide repeat domain"/>
    <property type="match status" value="1"/>
</dbReference>
<dbReference type="HOGENOM" id="CLU_007550_0_0_1"/>
<evidence type="ECO:0000256" key="3">
    <source>
        <dbReference type="ARBA" id="ARBA00023242"/>
    </source>
</evidence>